<dbReference type="PANTHER" id="PTHR11742:SF55">
    <property type="entry name" value="ENDOPLASMIC RETICULUM MANNOSYL-OLIGOSACCHARIDE 1,2-ALPHA-MANNOSIDASE"/>
    <property type="match status" value="1"/>
</dbReference>
<evidence type="ECO:0000256" key="7">
    <source>
        <dbReference type="ARBA" id="ARBA00023157"/>
    </source>
</evidence>
<evidence type="ECO:0000313" key="13">
    <source>
        <dbReference type="Proteomes" id="UP000629468"/>
    </source>
</evidence>
<dbReference type="GO" id="GO:0005975">
    <property type="term" value="P:carbohydrate metabolic process"/>
    <property type="evidence" value="ECO:0007669"/>
    <property type="project" value="InterPro"/>
</dbReference>
<reference evidence="12 13" key="1">
    <citation type="journal article" name="Sci. Rep.">
        <title>Telomere-to-telomere assembled and centromere annotated genomes of the two main subspecies of the button mushroom Agaricus bisporus reveal especially polymorphic chromosome ends.</title>
        <authorList>
            <person name="Sonnenberg A.S.M."/>
            <person name="Sedaghat-Telgerd N."/>
            <person name="Lavrijssen B."/>
            <person name="Ohm R.A."/>
            <person name="Hendrickx P.M."/>
            <person name="Scholtmeijer K."/>
            <person name="Baars J.J.P."/>
            <person name="van Peer A."/>
        </authorList>
    </citation>
    <scope>NUCLEOTIDE SEQUENCE [LARGE SCALE GENOMIC DNA]</scope>
    <source>
        <strain evidence="12 13">H119_p4</strain>
    </source>
</reference>
<dbReference type="Gene3D" id="1.50.10.10">
    <property type="match status" value="1"/>
</dbReference>
<dbReference type="EMBL" id="JABXXO010000001">
    <property type="protein sequence ID" value="KAF7784962.1"/>
    <property type="molecule type" value="Genomic_DNA"/>
</dbReference>
<dbReference type="InterPro" id="IPR001382">
    <property type="entry name" value="Glyco_hydro_47"/>
</dbReference>
<evidence type="ECO:0000256" key="2">
    <source>
        <dbReference type="ARBA" id="ARBA00004922"/>
    </source>
</evidence>
<comment type="similarity">
    <text evidence="3 10">Belongs to the glycosyl hydrolase 47 family.</text>
</comment>
<keyword evidence="5 10" id="KW-0378">Hydrolase</keyword>
<accession>A0A8H7KLQ0</accession>
<evidence type="ECO:0000256" key="10">
    <source>
        <dbReference type="RuleBase" id="RU361193"/>
    </source>
</evidence>
<dbReference type="GO" id="GO:0005783">
    <property type="term" value="C:endoplasmic reticulum"/>
    <property type="evidence" value="ECO:0007669"/>
    <property type="project" value="TreeGrafter"/>
</dbReference>
<feature type="transmembrane region" description="Helical" evidence="11">
    <location>
        <begin position="21"/>
        <end position="47"/>
    </location>
</feature>
<dbReference type="SUPFAM" id="SSF48225">
    <property type="entry name" value="Seven-hairpin glycosidases"/>
    <property type="match status" value="1"/>
</dbReference>
<keyword evidence="11" id="KW-1133">Transmembrane helix</keyword>
<keyword evidence="10" id="KW-0326">Glycosidase</keyword>
<organism evidence="12 13">
    <name type="scientific">Agaricus bisporus var. burnettii</name>
    <dbReference type="NCBI Taxonomy" id="192524"/>
    <lineage>
        <taxon>Eukaryota</taxon>
        <taxon>Fungi</taxon>
        <taxon>Dikarya</taxon>
        <taxon>Basidiomycota</taxon>
        <taxon>Agaricomycotina</taxon>
        <taxon>Agaricomycetes</taxon>
        <taxon>Agaricomycetidae</taxon>
        <taxon>Agaricales</taxon>
        <taxon>Agaricineae</taxon>
        <taxon>Agaricaceae</taxon>
        <taxon>Agaricus</taxon>
    </lineage>
</organism>
<dbReference type="Proteomes" id="UP000629468">
    <property type="component" value="Unassembled WGS sequence"/>
</dbReference>
<dbReference type="PRINTS" id="PR00747">
    <property type="entry name" value="GLYHDRLASE47"/>
</dbReference>
<keyword evidence="11" id="KW-0472">Membrane</keyword>
<evidence type="ECO:0000256" key="1">
    <source>
        <dbReference type="ARBA" id="ARBA00001913"/>
    </source>
</evidence>
<keyword evidence="6" id="KW-0106">Calcium</keyword>
<comment type="pathway">
    <text evidence="2">Protein modification; protein glycosylation.</text>
</comment>
<proteinExistence type="inferred from homology"/>
<comment type="cofactor">
    <cofactor evidence="1">
        <name>Ca(2+)</name>
        <dbReference type="ChEBI" id="CHEBI:29108"/>
    </cofactor>
</comment>
<keyword evidence="4" id="KW-0479">Metal-binding</keyword>
<name>A0A8H7KLQ0_AGABI</name>
<sequence length="323" mass="36705">MAKQKGKMKRNDDYASKERNLVSLASDFLSRHIWSLLILCLAVYAYFQPHIFSGFIRDWIGFSDHWDTAPLPESPQFLAPHARLEADTTKQQAVVQAFKHAWSAYERDAMGADEYHPISHEGTNLTEAGGIGYTVVDSLDTMLIMGLYDEYHRARRWVNQKLIFDVNGNFSTFETTIRILGGLLSAYELTAQDPLLLEKAINLADRILPVFETTSGLPLPIVNLAERKGYHTTDFPGLVSVAEVGTLQLEFKYLSEITRNPVYEQKVKRIMEVVDKAKLPHGMASIFMNIEDGEYIPSSVSLGSRADSYYEYLLYVSFRHEFS</sequence>
<evidence type="ECO:0000256" key="5">
    <source>
        <dbReference type="ARBA" id="ARBA00022801"/>
    </source>
</evidence>
<evidence type="ECO:0000256" key="6">
    <source>
        <dbReference type="ARBA" id="ARBA00022837"/>
    </source>
</evidence>
<evidence type="ECO:0000256" key="8">
    <source>
        <dbReference type="ARBA" id="ARBA00047669"/>
    </source>
</evidence>
<dbReference type="EC" id="3.2.1.-" evidence="10"/>
<keyword evidence="7" id="KW-1015">Disulfide bond</keyword>
<dbReference type="GO" id="GO:0016020">
    <property type="term" value="C:membrane"/>
    <property type="evidence" value="ECO:0007669"/>
    <property type="project" value="InterPro"/>
</dbReference>
<evidence type="ECO:0000256" key="3">
    <source>
        <dbReference type="ARBA" id="ARBA00007658"/>
    </source>
</evidence>
<dbReference type="GO" id="GO:0005509">
    <property type="term" value="F:calcium ion binding"/>
    <property type="evidence" value="ECO:0007669"/>
    <property type="project" value="InterPro"/>
</dbReference>
<dbReference type="InterPro" id="IPR036026">
    <property type="entry name" value="Seven-hairpin_glycosidases"/>
</dbReference>
<comment type="catalytic activity">
    <reaction evidence="9">
        <text>N(4)-(alpha-D-Man-(1-&gt;2)-alpha-D-Man-(1-&gt;2)-alpha-D-Man-(1-&gt;3)-[alpha-D-Man-(1-&gt;2)-alpha-D-Man-(1-&gt;3)-[alpha-D-Man-(1-&gt;2)-alpha-D-Man-(1-&gt;6)]-alpha-D-Man-(1-&gt;6)]-beta-D-Man-(1-&gt;4)-beta-D-GlcNAc-(1-&gt;4)-beta-D-GlcNAc)-L-asparaginyl-[protein] (N-glucan mannose isomer 9A1,2,3B1,2,3) + 4 H2O = N(4)-(alpha-D-Man-(1-&gt;3)-[alpha-D-Man-(1-&gt;3)-[alpha-D-Man-(1-&gt;6)]-alpha-D-Man-(1-&gt;6)]-beta-D-Man-(1-&gt;4)-beta-D-GlcNAc-(1-&gt;4)-beta-D-GlcNAc)-L-asparaginyl-[protein] (N-glucan mannose isomer 5A1,2) + 4 beta-D-mannose</text>
        <dbReference type="Rhea" id="RHEA:56008"/>
        <dbReference type="Rhea" id="RHEA-COMP:14356"/>
        <dbReference type="Rhea" id="RHEA-COMP:14367"/>
        <dbReference type="ChEBI" id="CHEBI:15377"/>
        <dbReference type="ChEBI" id="CHEBI:28563"/>
        <dbReference type="ChEBI" id="CHEBI:59087"/>
        <dbReference type="ChEBI" id="CHEBI:139493"/>
        <dbReference type="EC" id="3.2.1.113"/>
    </reaction>
</comment>
<evidence type="ECO:0000256" key="9">
    <source>
        <dbReference type="ARBA" id="ARBA00048605"/>
    </source>
</evidence>
<dbReference type="InterPro" id="IPR012341">
    <property type="entry name" value="6hp_glycosidase-like_sf"/>
</dbReference>
<dbReference type="InterPro" id="IPR050749">
    <property type="entry name" value="Glycosyl_Hydrolase_47"/>
</dbReference>
<dbReference type="AlphaFoldDB" id="A0A8H7KLQ0"/>
<comment type="catalytic activity">
    <reaction evidence="8">
        <text>N(4)-(alpha-D-Man-(1-&gt;2)-alpha-D-Man-(1-&gt;2)-alpha-D-Man-(1-&gt;3)-[alpha-D-Man-(1-&gt;3)-[alpha-D-Man-(1-&gt;2)-alpha-D-Man-(1-&gt;6)]-alpha-D-Man-(1-&gt;6)]-beta-D-Man-(1-&gt;4)-beta-D-GlcNAc-(1-&gt;4)-beta-D-GlcNAc)-L-asparaginyl-[protein] (N-glucan mannose isomer 8A1,2,3B1,3) + 3 H2O = N(4)-(alpha-D-Man-(1-&gt;3)-[alpha-D-Man-(1-&gt;3)-[alpha-D-Man-(1-&gt;6)]-alpha-D-Man-(1-&gt;6)]-beta-D-Man-(1-&gt;4)-beta-D-GlcNAc-(1-&gt;4)-beta-D-GlcNAc)-L-asparaginyl-[protein] (N-glucan mannose isomer 5A1,2) + 3 beta-D-mannose</text>
        <dbReference type="Rhea" id="RHEA:56028"/>
        <dbReference type="Rhea" id="RHEA-COMP:14358"/>
        <dbReference type="Rhea" id="RHEA-COMP:14367"/>
        <dbReference type="ChEBI" id="CHEBI:15377"/>
        <dbReference type="ChEBI" id="CHEBI:28563"/>
        <dbReference type="ChEBI" id="CHEBI:59087"/>
        <dbReference type="ChEBI" id="CHEBI:60628"/>
        <dbReference type="EC" id="3.2.1.113"/>
    </reaction>
</comment>
<dbReference type="GO" id="GO:0036503">
    <property type="term" value="P:ERAD pathway"/>
    <property type="evidence" value="ECO:0007669"/>
    <property type="project" value="UniProtKB-ARBA"/>
</dbReference>
<gene>
    <name evidence="12" type="ORF">Agabi119p4_1127</name>
</gene>
<protein>
    <recommendedName>
        <fullName evidence="10">alpha-1,2-Mannosidase</fullName>
        <ecNumber evidence="10">3.2.1.-</ecNumber>
    </recommendedName>
</protein>
<dbReference type="PANTHER" id="PTHR11742">
    <property type="entry name" value="MANNOSYL-OLIGOSACCHARIDE ALPHA-1,2-MANNOSIDASE-RELATED"/>
    <property type="match status" value="1"/>
</dbReference>
<keyword evidence="11" id="KW-0812">Transmembrane</keyword>
<dbReference type="Pfam" id="PF01532">
    <property type="entry name" value="Glyco_hydro_47"/>
    <property type="match status" value="1"/>
</dbReference>
<evidence type="ECO:0000256" key="4">
    <source>
        <dbReference type="ARBA" id="ARBA00022723"/>
    </source>
</evidence>
<evidence type="ECO:0000313" key="12">
    <source>
        <dbReference type="EMBL" id="KAF7784962.1"/>
    </source>
</evidence>
<evidence type="ECO:0000256" key="11">
    <source>
        <dbReference type="SAM" id="Phobius"/>
    </source>
</evidence>
<dbReference type="GO" id="GO:0004571">
    <property type="term" value="F:mannosyl-oligosaccharide 1,2-alpha-mannosidase activity"/>
    <property type="evidence" value="ECO:0007669"/>
    <property type="project" value="UniProtKB-EC"/>
</dbReference>
<comment type="caution">
    <text evidence="12">The sequence shown here is derived from an EMBL/GenBank/DDBJ whole genome shotgun (WGS) entry which is preliminary data.</text>
</comment>